<name>A0A2U1JFK5_9FLAO</name>
<dbReference type="Gene3D" id="3.20.20.370">
    <property type="entry name" value="Glycoside hydrolase/deacetylase"/>
    <property type="match status" value="1"/>
</dbReference>
<dbReference type="Pfam" id="PF01522">
    <property type="entry name" value="Polysacc_deac_1"/>
    <property type="match status" value="1"/>
</dbReference>
<feature type="domain" description="NodB homology" evidence="3">
    <location>
        <begin position="61"/>
        <end position="317"/>
    </location>
</feature>
<proteinExistence type="predicted"/>
<comment type="caution">
    <text evidence="4">The sequence shown here is derived from an EMBL/GenBank/DDBJ whole genome shotgun (WGS) entry which is preliminary data.</text>
</comment>
<dbReference type="PANTHER" id="PTHR34216">
    <property type="match status" value="1"/>
</dbReference>
<evidence type="ECO:0000313" key="4">
    <source>
        <dbReference type="EMBL" id="PWA03896.1"/>
    </source>
</evidence>
<comment type="subcellular location">
    <subcellularLocation>
        <location evidence="1">Secreted</location>
    </subcellularLocation>
</comment>
<keyword evidence="5" id="KW-1185">Reference proteome</keyword>
<dbReference type="PROSITE" id="PS51677">
    <property type="entry name" value="NODB"/>
    <property type="match status" value="1"/>
</dbReference>
<dbReference type="AlphaFoldDB" id="A0A2U1JFK5"/>
<gene>
    <name evidence="4" type="ORF">DB895_13840</name>
</gene>
<dbReference type="PANTHER" id="PTHR34216:SF3">
    <property type="entry name" value="POLY-BETA-1,6-N-ACETYL-D-GLUCOSAMINE N-DEACETYLASE"/>
    <property type="match status" value="1"/>
</dbReference>
<dbReference type="OrthoDB" id="1446101at2"/>
<evidence type="ECO:0000256" key="1">
    <source>
        <dbReference type="ARBA" id="ARBA00004613"/>
    </source>
</evidence>
<evidence type="ECO:0000259" key="3">
    <source>
        <dbReference type="PROSITE" id="PS51677"/>
    </source>
</evidence>
<accession>A0A2U1JFK5</accession>
<dbReference type="InterPro" id="IPR002509">
    <property type="entry name" value="NODB_dom"/>
</dbReference>
<dbReference type="GO" id="GO:0005975">
    <property type="term" value="P:carbohydrate metabolic process"/>
    <property type="evidence" value="ECO:0007669"/>
    <property type="project" value="InterPro"/>
</dbReference>
<organism evidence="4 5">
    <name type="scientific">Flavobacterium psychrotolerans</name>
    <dbReference type="NCBI Taxonomy" id="2169410"/>
    <lineage>
        <taxon>Bacteria</taxon>
        <taxon>Pseudomonadati</taxon>
        <taxon>Bacteroidota</taxon>
        <taxon>Flavobacteriia</taxon>
        <taxon>Flavobacteriales</taxon>
        <taxon>Flavobacteriaceae</taxon>
        <taxon>Flavobacterium</taxon>
    </lineage>
</organism>
<evidence type="ECO:0000256" key="2">
    <source>
        <dbReference type="ARBA" id="ARBA00022729"/>
    </source>
</evidence>
<dbReference type="SUPFAM" id="SSF88713">
    <property type="entry name" value="Glycoside hydrolase/deacetylase"/>
    <property type="match status" value="1"/>
</dbReference>
<keyword evidence="2" id="KW-0732">Signal</keyword>
<protein>
    <recommendedName>
        <fullName evidence="3">NodB homology domain-containing protein</fullName>
    </recommendedName>
</protein>
<reference evidence="4 5" key="1">
    <citation type="submission" date="2018-04" db="EMBL/GenBank/DDBJ databases">
        <title>Flavobacterium sp. nov., isolated from glacier ice.</title>
        <authorList>
            <person name="Liu Q."/>
            <person name="Xin Y.-H."/>
        </authorList>
    </citation>
    <scope>NUCLEOTIDE SEQUENCE [LARGE SCALE GENOMIC DNA]</scope>
    <source>
        <strain evidence="4 5">RB1R5</strain>
    </source>
</reference>
<dbReference type="GO" id="GO:0005576">
    <property type="term" value="C:extracellular region"/>
    <property type="evidence" value="ECO:0007669"/>
    <property type="project" value="UniProtKB-SubCell"/>
</dbReference>
<evidence type="ECO:0000313" key="5">
    <source>
        <dbReference type="Proteomes" id="UP000245449"/>
    </source>
</evidence>
<sequence length="317" mass="36559">MLTVSNYHYIRENFTAPYPSIFGLTPESFERQLLLLKGIGTFIHPEDFIHNTDVILKSKKNYILVTFDDGLKEQFELAKPILDRLNIPALFFINSINYLEKKVSLVHKIHLLRSQLSASILLEAIEKAEYNSRLDLIFSEKEKARTHYNFDDPESAYLKYILNFKLSVTQQSKLINDLFERSFDSNTTIKELYMTEEQLIILASEGMLGSHTHSHLALGLLSAKQIHRELAQTKDFLEQLTHSKINYVSYPYGSHEACAKPVPDLAASLGYTIGFSMERGINRGEEDKLLLKRFDCNDLPSGKNEKLFKDEYSFIYK</sequence>
<dbReference type="EMBL" id="QCZI01000028">
    <property type="protein sequence ID" value="PWA03896.1"/>
    <property type="molecule type" value="Genomic_DNA"/>
</dbReference>
<dbReference type="RefSeq" id="WP_116725958.1">
    <property type="nucleotide sequence ID" value="NZ_QCZI01000028.1"/>
</dbReference>
<dbReference type="Proteomes" id="UP000245449">
    <property type="component" value="Unassembled WGS sequence"/>
</dbReference>
<dbReference type="InterPro" id="IPR011330">
    <property type="entry name" value="Glyco_hydro/deAcase_b/a-brl"/>
</dbReference>
<dbReference type="GO" id="GO:0016810">
    <property type="term" value="F:hydrolase activity, acting on carbon-nitrogen (but not peptide) bonds"/>
    <property type="evidence" value="ECO:0007669"/>
    <property type="project" value="InterPro"/>
</dbReference>
<dbReference type="InterPro" id="IPR051398">
    <property type="entry name" value="Polysacch_Deacetylase"/>
</dbReference>